<comment type="caution">
    <text evidence="1">The sequence shown here is derived from an EMBL/GenBank/DDBJ whole genome shotgun (WGS) entry which is preliminary data.</text>
</comment>
<proteinExistence type="predicted"/>
<dbReference type="EMBL" id="BAAASG010000029">
    <property type="protein sequence ID" value="GAA2522496.1"/>
    <property type="molecule type" value="Genomic_DNA"/>
</dbReference>
<protein>
    <submittedName>
        <fullName evidence="1">Uncharacterized protein</fullName>
    </submittedName>
</protein>
<accession>A0ABP6ATK8</accession>
<evidence type="ECO:0000313" key="1">
    <source>
        <dbReference type="EMBL" id="GAA2522496.1"/>
    </source>
</evidence>
<organism evidence="1 2">
    <name type="scientific">Streptomyces longisporus</name>
    <dbReference type="NCBI Taxonomy" id="1948"/>
    <lineage>
        <taxon>Bacteria</taxon>
        <taxon>Bacillati</taxon>
        <taxon>Actinomycetota</taxon>
        <taxon>Actinomycetes</taxon>
        <taxon>Kitasatosporales</taxon>
        <taxon>Streptomycetaceae</taxon>
        <taxon>Streptomyces</taxon>
    </lineage>
</organism>
<name>A0ABP6ATK8_STRLO</name>
<gene>
    <name evidence="1" type="ORF">GCM10010276_86880</name>
</gene>
<sequence>MFLADPFGIRLSAETQSRSQRDAFPWEPEAGAAVHLAFEHLDPVDVSFDDGRLHAGRSAGQNSIPAWVILAFSYA</sequence>
<reference evidence="2" key="1">
    <citation type="journal article" date="2019" name="Int. J. Syst. Evol. Microbiol.">
        <title>The Global Catalogue of Microorganisms (GCM) 10K type strain sequencing project: providing services to taxonomists for standard genome sequencing and annotation.</title>
        <authorList>
            <consortium name="The Broad Institute Genomics Platform"/>
            <consortium name="The Broad Institute Genome Sequencing Center for Infectious Disease"/>
            <person name="Wu L."/>
            <person name="Ma J."/>
        </authorList>
    </citation>
    <scope>NUCLEOTIDE SEQUENCE [LARGE SCALE GENOMIC DNA]</scope>
    <source>
        <strain evidence="2">JCM 4395</strain>
    </source>
</reference>
<keyword evidence="2" id="KW-1185">Reference proteome</keyword>
<dbReference type="Proteomes" id="UP001501777">
    <property type="component" value="Unassembled WGS sequence"/>
</dbReference>
<evidence type="ECO:0000313" key="2">
    <source>
        <dbReference type="Proteomes" id="UP001501777"/>
    </source>
</evidence>